<evidence type="ECO:0000256" key="1">
    <source>
        <dbReference type="SAM" id="MobiDB-lite"/>
    </source>
</evidence>
<evidence type="ECO:0000313" key="2">
    <source>
        <dbReference type="EMBL" id="KAL0282992.1"/>
    </source>
</evidence>
<accession>A0AAW2ILZ2</accession>
<comment type="caution">
    <text evidence="2">The sequence shown here is derived from an EMBL/GenBank/DDBJ whole genome shotgun (WGS) entry which is preliminary data.</text>
</comment>
<feature type="non-terminal residue" evidence="2">
    <location>
        <position position="1"/>
    </location>
</feature>
<reference evidence="2" key="1">
    <citation type="submission" date="2020-06" db="EMBL/GenBank/DDBJ databases">
        <authorList>
            <person name="Li T."/>
            <person name="Hu X."/>
            <person name="Zhang T."/>
            <person name="Song X."/>
            <person name="Zhang H."/>
            <person name="Dai N."/>
            <person name="Sheng W."/>
            <person name="Hou X."/>
            <person name="Wei L."/>
        </authorList>
    </citation>
    <scope>NUCLEOTIDE SEQUENCE</scope>
    <source>
        <strain evidence="2">G01</strain>
        <tissue evidence="2">Leaf</tissue>
    </source>
</reference>
<organism evidence="2">
    <name type="scientific">Sesamum angustifolium</name>
    <dbReference type="NCBI Taxonomy" id="2727405"/>
    <lineage>
        <taxon>Eukaryota</taxon>
        <taxon>Viridiplantae</taxon>
        <taxon>Streptophyta</taxon>
        <taxon>Embryophyta</taxon>
        <taxon>Tracheophyta</taxon>
        <taxon>Spermatophyta</taxon>
        <taxon>Magnoliopsida</taxon>
        <taxon>eudicotyledons</taxon>
        <taxon>Gunneridae</taxon>
        <taxon>Pentapetalae</taxon>
        <taxon>asterids</taxon>
        <taxon>lamiids</taxon>
        <taxon>Lamiales</taxon>
        <taxon>Pedaliaceae</taxon>
        <taxon>Sesamum</taxon>
    </lineage>
</organism>
<name>A0AAW2ILZ2_9LAMI</name>
<feature type="region of interest" description="Disordered" evidence="1">
    <location>
        <begin position="29"/>
        <end position="72"/>
    </location>
</feature>
<reference evidence="2" key="2">
    <citation type="journal article" date="2024" name="Plant">
        <title>Genomic evolution and insights into agronomic trait innovations of Sesamum species.</title>
        <authorList>
            <person name="Miao H."/>
            <person name="Wang L."/>
            <person name="Qu L."/>
            <person name="Liu H."/>
            <person name="Sun Y."/>
            <person name="Le M."/>
            <person name="Wang Q."/>
            <person name="Wei S."/>
            <person name="Zheng Y."/>
            <person name="Lin W."/>
            <person name="Duan Y."/>
            <person name="Cao H."/>
            <person name="Xiong S."/>
            <person name="Wang X."/>
            <person name="Wei L."/>
            <person name="Li C."/>
            <person name="Ma Q."/>
            <person name="Ju M."/>
            <person name="Zhao R."/>
            <person name="Li G."/>
            <person name="Mu C."/>
            <person name="Tian Q."/>
            <person name="Mei H."/>
            <person name="Zhang T."/>
            <person name="Gao T."/>
            <person name="Zhang H."/>
        </authorList>
    </citation>
    <scope>NUCLEOTIDE SEQUENCE</scope>
    <source>
        <strain evidence="2">G01</strain>
    </source>
</reference>
<proteinExistence type="predicted"/>
<dbReference type="EMBL" id="JACGWK010001766">
    <property type="protein sequence ID" value="KAL0282992.1"/>
    <property type="molecule type" value="Genomic_DNA"/>
</dbReference>
<protein>
    <submittedName>
        <fullName evidence="2">Uncharacterized protein</fullName>
    </submittedName>
</protein>
<feature type="non-terminal residue" evidence="2">
    <location>
        <position position="72"/>
    </location>
</feature>
<sequence>VRIYTLRSETFAPQSTFASFQVDETSVGLRNDPIIGEPSDDISSQSRRRGPNRGSQVPEHPDQRLNVTVINY</sequence>
<dbReference type="AlphaFoldDB" id="A0AAW2ILZ2"/>
<gene>
    <name evidence="2" type="ORF">Sangu_2919300</name>
</gene>